<dbReference type="AlphaFoldDB" id="A0A0G8EY25"/>
<evidence type="ECO:0000313" key="1">
    <source>
        <dbReference type="EMBL" id="KLA29223.1"/>
    </source>
</evidence>
<proteinExistence type="predicted"/>
<sequence length="113" mass="13171">MKYTYEFYRDELGGLRIRLPKEISIISHFLEDILDDEADEYIQILDNVVDQTVPQYEIEGNVAAVYIEPNYTSAINFFMSAPNNQCKIETSEFRKLLVLWRDTVVAEGKDIEV</sequence>
<name>A0A0G8EY25_BACCE</name>
<dbReference type="Proteomes" id="UP000035214">
    <property type="component" value="Unassembled WGS sequence"/>
</dbReference>
<dbReference type="PATRIC" id="fig|1396.428.peg.4707"/>
<dbReference type="RefSeq" id="WP_046955398.1">
    <property type="nucleotide sequence ID" value="NZ_LCYI01000024.1"/>
</dbReference>
<organism evidence="1 2">
    <name type="scientific">Bacillus cereus</name>
    <dbReference type="NCBI Taxonomy" id="1396"/>
    <lineage>
        <taxon>Bacteria</taxon>
        <taxon>Bacillati</taxon>
        <taxon>Bacillota</taxon>
        <taxon>Bacilli</taxon>
        <taxon>Bacillales</taxon>
        <taxon>Bacillaceae</taxon>
        <taxon>Bacillus</taxon>
        <taxon>Bacillus cereus group</taxon>
    </lineage>
</organism>
<gene>
    <name evidence="1" type="ORF">B4077_0822</name>
</gene>
<accession>A0A0G8EY25</accession>
<evidence type="ECO:0000313" key="2">
    <source>
        <dbReference type="Proteomes" id="UP000035214"/>
    </source>
</evidence>
<protein>
    <submittedName>
        <fullName evidence="1">Uncharacterized protein</fullName>
    </submittedName>
</protein>
<comment type="caution">
    <text evidence="1">The sequence shown here is derived from an EMBL/GenBank/DDBJ whole genome shotgun (WGS) entry which is preliminary data.</text>
</comment>
<dbReference type="EMBL" id="LCYI01000024">
    <property type="protein sequence ID" value="KLA29223.1"/>
    <property type="molecule type" value="Genomic_DNA"/>
</dbReference>
<reference evidence="1 2" key="1">
    <citation type="submission" date="2015-04" db="EMBL/GenBank/DDBJ databases">
        <title>Draft Genome Sequences of Eight Spore-Forming Food Isolates of Bacillus cereus Genome sequencing.</title>
        <authorList>
            <person name="Krawcyk A.O."/>
            <person name="de Jong A."/>
            <person name="Eijlander R.T."/>
            <person name="Berendsen E.M."/>
            <person name="Holsappel S."/>
            <person name="Wells-Bennik M."/>
            <person name="Kuipers O.P."/>
        </authorList>
    </citation>
    <scope>NUCLEOTIDE SEQUENCE [LARGE SCALE GENOMIC DNA]</scope>
    <source>
        <strain evidence="1 2">B4077</strain>
    </source>
</reference>